<dbReference type="Pfam" id="PF10252">
    <property type="entry name" value="PP28"/>
    <property type="match status" value="1"/>
</dbReference>
<dbReference type="InterPro" id="IPR010920">
    <property type="entry name" value="LSM_dom_sf"/>
</dbReference>
<reference evidence="11 12" key="1">
    <citation type="submission" date="2020-04" db="EMBL/GenBank/DDBJ databases">
        <title>Perkinsus olseni comparative genomics.</title>
        <authorList>
            <person name="Bogema D.R."/>
        </authorList>
    </citation>
    <scope>NUCLEOTIDE SEQUENCE [LARGE SCALE GENOMIC DNA]</scope>
    <source>
        <strain evidence="11">ATCC PRA-179</strain>
    </source>
</reference>
<dbReference type="InterPro" id="IPR034101">
    <property type="entry name" value="Lsm4"/>
</dbReference>
<dbReference type="Proteomes" id="UP000570595">
    <property type="component" value="Unassembled WGS sequence"/>
</dbReference>
<feature type="compositionally biased region" description="Low complexity" evidence="9">
    <location>
        <begin position="316"/>
        <end position="325"/>
    </location>
</feature>
<dbReference type="InterPro" id="IPR027141">
    <property type="entry name" value="LSm4/Sm_D1/D3"/>
</dbReference>
<evidence type="ECO:0000256" key="1">
    <source>
        <dbReference type="ARBA" id="ARBA00004123"/>
    </source>
</evidence>
<accession>A0A7J6LZV0</accession>
<dbReference type="OrthoDB" id="747253at2759"/>
<dbReference type="InterPro" id="IPR019380">
    <property type="entry name" value="Casein_kinase_sb_PP28"/>
</dbReference>
<dbReference type="EMBL" id="JABAHT010000109">
    <property type="protein sequence ID" value="KAF4664775.1"/>
    <property type="molecule type" value="Genomic_DNA"/>
</dbReference>
<dbReference type="Gene3D" id="2.30.30.100">
    <property type="match status" value="1"/>
</dbReference>
<organism evidence="11 12">
    <name type="scientific">Perkinsus olseni</name>
    <name type="common">Perkinsus atlanticus</name>
    <dbReference type="NCBI Taxonomy" id="32597"/>
    <lineage>
        <taxon>Eukaryota</taxon>
        <taxon>Sar</taxon>
        <taxon>Alveolata</taxon>
        <taxon>Perkinsozoa</taxon>
        <taxon>Perkinsea</taxon>
        <taxon>Perkinsida</taxon>
        <taxon>Perkinsidae</taxon>
        <taxon>Perkinsus</taxon>
    </lineage>
</organism>
<feature type="region of interest" description="Disordered" evidence="9">
    <location>
        <begin position="274"/>
        <end position="338"/>
    </location>
</feature>
<evidence type="ECO:0000256" key="7">
    <source>
        <dbReference type="ARBA" id="ARBA00023242"/>
    </source>
</evidence>
<gene>
    <name evidence="11" type="primary">LSM4</name>
    <name evidence="11" type="ORF">FOZ61_000484</name>
</gene>
<evidence type="ECO:0000256" key="2">
    <source>
        <dbReference type="ARBA" id="ARBA00006850"/>
    </source>
</evidence>
<evidence type="ECO:0000313" key="11">
    <source>
        <dbReference type="EMBL" id="KAF4664775.1"/>
    </source>
</evidence>
<feature type="compositionally biased region" description="Low complexity" evidence="9">
    <location>
        <begin position="184"/>
        <end position="198"/>
    </location>
</feature>
<dbReference type="PANTHER" id="PTHR23338">
    <property type="entry name" value="SMALL NUCLEAR RIBONUCLEOPROTEIN SM"/>
    <property type="match status" value="1"/>
</dbReference>
<keyword evidence="4" id="KW-0747">Spliceosome</keyword>
<dbReference type="GO" id="GO:0000956">
    <property type="term" value="P:nuclear-transcribed mRNA catabolic process"/>
    <property type="evidence" value="ECO:0007669"/>
    <property type="project" value="InterPro"/>
</dbReference>
<protein>
    <submittedName>
        <fullName evidence="11">RNA processing protein</fullName>
    </submittedName>
</protein>
<dbReference type="GO" id="GO:0005681">
    <property type="term" value="C:spliceosomal complex"/>
    <property type="evidence" value="ECO:0007669"/>
    <property type="project" value="UniProtKB-KW"/>
</dbReference>
<evidence type="ECO:0000256" key="9">
    <source>
        <dbReference type="SAM" id="MobiDB-lite"/>
    </source>
</evidence>
<evidence type="ECO:0000313" key="12">
    <source>
        <dbReference type="Proteomes" id="UP000570595"/>
    </source>
</evidence>
<dbReference type="InterPro" id="IPR001163">
    <property type="entry name" value="Sm_dom_euk/arc"/>
</dbReference>
<keyword evidence="8" id="KW-0687">Ribonucleoprotein</keyword>
<comment type="similarity">
    <text evidence="2">Belongs to the snRNP Sm proteins family.</text>
</comment>
<evidence type="ECO:0000256" key="8">
    <source>
        <dbReference type="ARBA" id="ARBA00023274"/>
    </source>
</evidence>
<proteinExistence type="inferred from homology"/>
<keyword evidence="3" id="KW-0507">mRNA processing</keyword>
<name>A0A7J6LZV0_PEROL</name>
<evidence type="ECO:0000256" key="6">
    <source>
        <dbReference type="ARBA" id="ARBA00023187"/>
    </source>
</evidence>
<dbReference type="PROSITE" id="PS52002">
    <property type="entry name" value="SM"/>
    <property type="match status" value="1"/>
</dbReference>
<dbReference type="GO" id="GO:0003723">
    <property type="term" value="F:RNA binding"/>
    <property type="evidence" value="ECO:0007669"/>
    <property type="project" value="UniProtKB-KW"/>
</dbReference>
<feature type="compositionally biased region" description="Basic and acidic residues" evidence="9">
    <location>
        <begin position="221"/>
        <end position="254"/>
    </location>
</feature>
<keyword evidence="7" id="KW-0539">Nucleus</keyword>
<dbReference type="CDD" id="cd01723">
    <property type="entry name" value="LSm4"/>
    <property type="match status" value="1"/>
</dbReference>
<keyword evidence="6" id="KW-0508">mRNA splicing</keyword>
<comment type="subcellular location">
    <subcellularLocation>
        <location evidence="1">Nucleus</location>
    </subcellularLocation>
</comment>
<feature type="region of interest" description="Disordered" evidence="9">
    <location>
        <begin position="160"/>
        <end position="258"/>
    </location>
</feature>
<feature type="domain" description="Sm" evidence="10">
    <location>
        <begin position="3"/>
        <end position="76"/>
    </location>
</feature>
<feature type="compositionally biased region" description="Basic residues" evidence="9">
    <location>
        <begin position="326"/>
        <end position="338"/>
    </location>
</feature>
<dbReference type="AlphaFoldDB" id="A0A7J6LZV0"/>
<dbReference type="InterPro" id="IPR047575">
    <property type="entry name" value="Sm"/>
</dbReference>
<evidence type="ECO:0000256" key="4">
    <source>
        <dbReference type="ARBA" id="ARBA00022728"/>
    </source>
</evidence>
<evidence type="ECO:0000256" key="5">
    <source>
        <dbReference type="ARBA" id="ARBA00022884"/>
    </source>
</evidence>
<dbReference type="SMART" id="SM00651">
    <property type="entry name" value="Sm"/>
    <property type="match status" value="1"/>
</dbReference>
<comment type="caution">
    <text evidence="11">The sequence shown here is derived from an EMBL/GenBank/DDBJ whole genome shotgun (WGS) entry which is preliminary data.</text>
</comment>
<feature type="region of interest" description="Disordered" evidence="9">
    <location>
        <begin position="91"/>
        <end position="144"/>
    </location>
</feature>
<dbReference type="GO" id="GO:0000398">
    <property type="term" value="P:mRNA splicing, via spliceosome"/>
    <property type="evidence" value="ECO:0007669"/>
    <property type="project" value="InterPro"/>
</dbReference>
<dbReference type="Pfam" id="PF01423">
    <property type="entry name" value="LSM"/>
    <property type="match status" value="1"/>
</dbReference>
<evidence type="ECO:0000256" key="3">
    <source>
        <dbReference type="ARBA" id="ARBA00022664"/>
    </source>
</evidence>
<sequence length="338" mass="36355">MVLPMSLLKTAQGQPIMVELKNGEAYSGVLANCDSWMNLHIRDAVLTSKDGDRFWKLAEAYIRGNHVKYLRIPDGVVDMVQEDAIRLQRMKAEKMTTGKGKGKGKGKGAGMPAGKGRGEAAGPRMRRNKVDHRGGGRGARSGKKYVEEEDFDAIARRNRDVEQIKRRQQQQAKEEESSSDDEPAAAAAAAAAAPAQSKRAPEVKPAAGSDSDDDIAPIGADQKRQPTRREREAAAKEAAHKAYLEKQAKGETAEFKAQARRLAEVRARREAAAKKREAEEAAMAEGGITGSTEGPTLGVQAGREPPNRPTSALAEAMGATTMTAGPRRRGGGKKKGKH</sequence>
<dbReference type="SUPFAM" id="SSF50182">
    <property type="entry name" value="Sm-like ribonucleoproteins"/>
    <property type="match status" value="1"/>
</dbReference>
<keyword evidence="5" id="KW-0694">RNA-binding</keyword>
<evidence type="ECO:0000259" key="10">
    <source>
        <dbReference type="PROSITE" id="PS52002"/>
    </source>
</evidence>